<dbReference type="VEuPathDB" id="ToxoDB:TGDOM2_320600"/>
<protein>
    <submittedName>
        <fullName evidence="3">Cold-shock DNA-binding domain-containing protein</fullName>
    </submittedName>
</protein>
<keyword evidence="3" id="KW-0238">DNA-binding</keyword>
<dbReference type="PROSITE" id="PS51857">
    <property type="entry name" value="CSD_2"/>
    <property type="match status" value="1"/>
</dbReference>
<gene>
    <name evidence="3" type="ORF">TGDOM2_320600</name>
</gene>
<feature type="domain" description="CSD" evidence="2">
    <location>
        <begin position="87"/>
        <end position="152"/>
    </location>
</feature>
<evidence type="ECO:0000256" key="1">
    <source>
        <dbReference type="SAM" id="MobiDB-lite"/>
    </source>
</evidence>
<dbReference type="CDD" id="cd04458">
    <property type="entry name" value="CSP_CDS"/>
    <property type="match status" value="1"/>
</dbReference>
<dbReference type="PANTHER" id="PTHR46565">
    <property type="entry name" value="COLD SHOCK DOMAIN PROTEIN 2"/>
    <property type="match status" value="1"/>
</dbReference>
<sequence>MGVSSSKLFGWGWFSLHSRARSKSTQPPRTSSETLAAACSAPTSTNPKTQVAWNPQTRLIVYFRIFLSFPYYLSQLFRPRRKMEDQIQRGHCKWFDSKKGFGFITAEDGTDLFVHQTEIKAQGFRNLAEGESVEFRVQVGHDGKRKAVSVTGPNGDFVQGEPRPRMDAGRGGYRGDGNQGPRYGGPNAGGYNTGYNNGYGNPAPGGYGY</sequence>
<dbReference type="AlphaFoldDB" id="A0A086JKJ6"/>
<feature type="compositionally biased region" description="Gly residues" evidence="1">
    <location>
        <begin position="169"/>
        <end position="192"/>
    </location>
</feature>
<dbReference type="SUPFAM" id="SSF50249">
    <property type="entry name" value="Nucleic acid-binding proteins"/>
    <property type="match status" value="1"/>
</dbReference>
<feature type="compositionally biased region" description="Polar residues" evidence="1">
    <location>
        <begin position="23"/>
        <end position="34"/>
    </location>
</feature>
<proteinExistence type="predicted"/>
<feature type="compositionally biased region" description="Low complexity" evidence="1">
    <location>
        <begin position="193"/>
        <end position="202"/>
    </location>
</feature>
<dbReference type="Pfam" id="PF00313">
    <property type="entry name" value="CSD"/>
    <property type="match status" value="1"/>
</dbReference>
<feature type="region of interest" description="Disordered" evidence="1">
    <location>
        <begin position="22"/>
        <end position="48"/>
    </location>
</feature>
<evidence type="ECO:0000313" key="4">
    <source>
        <dbReference type="Proteomes" id="UP000028837"/>
    </source>
</evidence>
<accession>A0A086JKJ6</accession>
<dbReference type="InterPro" id="IPR019844">
    <property type="entry name" value="CSD_CS"/>
</dbReference>
<evidence type="ECO:0000259" key="2">
    <source>
        <dbReference type="PROSITE" id="PS51857"/>
    </source>
</evidence>
<dbReference type="InterPro" id="IPR002059">
    <property type="entry name" value="CSP_DNA-bd"/>
</dbReference>
<comment type="caution">
    <text evidence="3">The sequence shown here is derived from an EMBL/GenBank/DDBJ whole genome shotgun (WGS) entry which is preliminary data.</text>
</comment>
<dbReference type="PANTHER" id="PTHR46565:SF20">
    <property type="entry name" value="COLD SHOCK DOMAIN-CONTAINING PROTEIN 4"/>
    <property type="match status" value="1"/>
</dbReference>
<name>A0A086JKJ6_TOXGO</name>
<dbReference type="InterPro" id="IPR011129">
    <property type="entry name" value="CSD"/>
</dbReference>
<evidence type="ECO:0000313" key="3">
    <source>
        <dbReference type="EMBL" id="KFG32664.1"/>
    </source>
</evidence>
<dbReference type="GO" id="GO:0003677">
    <property type="term" value="F:DNA binding"/>
    <property type="evidence" value="ECO:0007669"/>
    <property type="project" value="UniProtKB-KW"/>
</dbReference>
<feature type="region of interest" description="Disordered" evidence="1">
    <location>
        <begin position="144"/>
        <end position="209"/>
    </location>
</feature>
<dbReference type="SMART" id="SM00357">
    <property type="entry name" value="CSP"/>
    <property type="match status" value="1"/>
</dbReference>
<dbReference type="PRINTS" id="PR00050">
    <property type="entry name" value="COLDSHOCK"/>
</dbReference>
<organism evidence="3 4">
    <name type="scientific">Toxoplasma gondii GAB2-2007-GAL-DOM2</name>
    <dbReference type="NCBI Taxonomy" id="1130820"/>
    <lineage>
        <taxon>Eukaryota</taxon>
        <taxon>Sar</taxon>
        <taxon>Alveolata</taxon>
        <taxon>Apicomplexa</taxon>
        <taxon>Conoidasida</taxon>
        <taxon>Coccidia</taxon>
        <taxon>Eucoccidiorida</taxon>
        <taxon>Eimeriorina</taxon>
        <taxon>Sarcocystidae</taxon>
        <taxon>Toxoplasma</taxon>
    </lineage>
</organism>
<dbReference type="OrthoDB" id="422005at2759"/>
<dbReference type="EMBL" id="AHZU02001404">
    <property type="protein sequence ID" value="KFG32664.1"/>
    <property type="molecule type" value="Genomic_DNA"/>
</dbReference>
<dbReference type="PROSITE" id="PS00352">
    <property type="entry name" value="CSD_1"/>
    <property type="match status" value="1"/>
</dbReference>
<dbReference type="InterPro" id="IPR012340">
    <property type="entry name" value="NA-bd_OB-fold"/>
</dbReference>
<dbReference type="Proteomes" id="UP000028837">
    <property type="component" value="Unassembled WGS sequence"/>
</dbReference>
<dbReference type="Gene3D" id="2.40.50.140">
    <property type="entry name" value="Nucleic acid-binding proteins"/>
    <property type="match status" value="1"/>
</dbReference>
<reference evidence="3 4" key="1">
    <citation type="submission" date="2014-02" db="EMBL/GenBank/DDBJ databases">
        <authorList>
            <person name="Sibley D."/>
            <person name="Venepally P."/>
            <person name="Karamycheva S."/>
            <person name="Hadjithomas M."/>
            <person name="Khan A."/>
            <person name="Brunk B."/>
            <person name="Roos D."/>
            <person name="Caler E."/>
            <person name="Lorenzi H."/>
        </authorList>
    </citation>
    <scope>NUCLEOTIDE SEQUENCE [LARGE SCALE GENOMIC DNA]</scope>
    <source>
        <strain evidence="3 4">GAB2-2007-GAL-DOM2</strain>
    </source>
</reference>